<evidence type="ECO:0000313" key="1">
    <source>
        <dbReference type="EMBL" id="KAI4867332.1"/>
    </source>
</evidence>
<comment type="caution">
    <text evidence="1">The sequence shown here is derived from an EMBL/GenBank/DDBJ whole genome shotgun (WGS) entry which is preliminary data.</text>
</comment>
<accession>A0ACB9Z7P6</accession>
<sequence length="571" mass="60974">MESFAKLKRRGTDLFSSLPHNLPSMPQLPHLPHRGGTSSNSSAPTMKGTWQHVAIPPLPRSSHSLDIVAGNAYIFGGEVEPRQPVDNDMHVIALPSSGAPADYYAVKARPSPKQQQRPAEPQHPAPITEEDDEDYETEAQLKDPLSEVPLASPPPAAEEEPEPSSASDKGKGKSALPASDSVPRARVGHASAVIGSRIFIFGGRAAPSSSEPLDEGGRVWVFETKTHAWRALDPWKDSPIPPARSYFAAVATDKPRDFAIKPLRRASSWKEWAEGDSADVGIPQRPVAGSVAEHATDEEDAGFGTFIVHGGCVVAGGGRTNDVWAFDVRSRTWKELPPAPGPARGGAALALARGRLYRFGGFDGEAELGGQLDVLELALDGFDDRVSRGEVGVFARGGWTSILSPVTTSVPPPADGEEQQQQETAKLVPVPEWPANRSVASLELVLGGGGREYLVLMLGERAPSAERSHAAAGSFCADVWTFQVPPEGMSAASFRDAVLQAIGRPTGEEKWTRVVARPYDAEDPIDARGPGARGWVAGAPLGDLEENAILVFGGLNEKNERLGDGWIFRLD</sequence>
<reference evidence="1 2" key="1">
    <citation type="journal article" date="2022" name="New Phytol.">
        <title>Ecological generalism drives hyperdiversity of secondary metabolite gene clusters in xylarialean endophytes.</title>
        <authorList>
            <person name="Franco M.E.E."/>
            <person name="Wisecaver J.H."/>
            <person name="Arnold A.E."/>
            <person name="Ju Y.M."/>
            <person name="Slot J.C."/>
            <person name="Ahrendt S."/>
            <person name="Moore L.P."/>
            <person name="Eastman K.E."/>
            <person name="Scott K."/>
            <person name="Konkel Z."/>
            <person name="Mondo S.J."/>
            <person name="Kuo A."/>
            <person name="Hayes R.D."/>
            <person name="Haridas S."/>
            <person name="Andreopoulos B."/>
            <person name="Riley R."/>
            <person name="LaButti K."/>
            <person name="Pangilinan J."/>
            <person name="Lipzen A."/>
            <person name="Amirebrahimi M."/>
            <person name="Yan J."/>
            <person name="Adam C."/>
            <person name="Keymanesh K."/>
            <person name="Ng V."/>
            <person name="Louie K."/>
            <person name="Northen T."/>
            <person name="Drula E."/>
            <person name="Henrissat B."/>
            <person name="Hsieh H.M."/>
            <person name="Youens-Clark K."/>
            <person name="Lutzoni F."/>
            <person name="Miadlikowska J."/>
            <person name="Eastwood D.C."/>
            <person name="Hamelin R.C."/>
            <person name="Grigoriev I.V."/>
            <person name="U'Ren J.M."/>
        </authorList>
    </citation>
    <scope>NUCLEOTIDE SEQUENCE [LARGE SCALE GENOMIC DNA]</scope>
    <source>
        <strain evidence="1 2">CBS 119005</strain>
    </source>
</reference>
<gene>
    <name evidence="1" type="ORF">F4820DRAFT_413919</name>
</gene>
<protein>
    <submittedName>
        <fullName evidence="1">Uncharacterized protein</fullName>
    </submittedName>
</protein>
<dbReference type="EMBL" id="MU393448">
    <property type="protein sequence ID" value="KAI4867332.1"/>
    <property type="molecule type" value="Genomic_DNA"/>
</dbReference>
<proteinExistence type="predicted"/>
<evidence type="ECO:0000313" key="2">
    <source>
        <dbReference type="Proteomes" id="UP001497700"/>
    </source>
</evidence>
<name>A0ACB9Z7P6_9PEZI</name>
<dbReference type="Proteomes" id="UP001497700">
    <property type="component" value="Unassembled WGS sequence"/>
</dbReference>
<organism evidence="1 2">
    <name type="scientific">Hypoxylon rubiginosum</name>
    <dbReference type="NCBI Taxonomy" id="110542"/>
    <lineage>
        <taxon>Eukaryota</taxon>
        <taxon>Fungi</taxon>
        <taxon>Dikarya</taxon>
        <taxon>Ascomycota</taxon>
        <taxon>Pezizomycotina</taxon>
        <taxon>Sordariomycetes</taxon>
        <taxon>Xylariomycetidae</taxon>
        <taxon>Xylariales</taxon>
        <taxon>Hypoxylaceae</taxon>
        <taxon>Hypoxylon</taxon>
    </lineage>
</organism>
<keyword evidence="2" id="KW-1185">Reference proteome</keyword>